<dbReference type="GO" id="GO:0005886">
    <property type="term" value="C:plasma membrane"/>
    <property type="evidence" value="ECO:0007669"/>
    <property type="project" value="TreeGrafter"/>
</dbReference>
<evidence type="ECO:0000256" key="1">
    <source>
        <dbReference type="ARBA" id="ARBA00010718"/>
    </source>
</evidence>
<name>A0A131YQH1_RHIAP</name>
<protein>
    <recommendedName>
        <fullName evidence="2">carbonic anhydrase</fullName>
        <ecNumber evidence="2">4.2.1.1</ecNumber>
    </recommendedName>
</protein>
<dbReference type="SUPFAM" id="SSF51069">
    <property type="entry name" value="Carbonic anhydrase"/>
    <property type="match status" value="1"/>
</dbReference>
<keyword evidence="4" id="KW-0862">Zinc</keyword>
<dbReference type="InterPro" id="IPR023561">
    <property type="entry name" value="Carbonic_anhydrase_a-class"/>
</dbReference>
<evidence type="ECO:0000256" key="5">
    <source>
        <dbReference type="ARBA" id="ARBA00023239"/>
    </source>
</evidence>
<proteinExistence type="inferred from homology"/>
<dbReference type="GO" id="GO:0008270">
    <property type="term" value="F:zinc ion binding"/>
    <property type="evidence" value="ECO:0007669"/>
    <property type="project" value="InterPro"/>
</dbReference>
<feature type="signal peptide" evidence="7">
    <location>
        <begin position="1"/>
        <end position="29"/>
    </location>
</feature>
<keyword evidence="7" id="KW-0732">Signal</keyword>
<dbReference type="SMART" id="SM01057">
    <property type="entry name" value="Carb_anhydrase"/>
    <property type="match status" value="1"/>
</dbReference>
<sequence>MAFPANERKGLTAWIFCCCWWFFVIGASAGSHKGDAWHYGAKGTAEWAELRMGVKNQCGGKYQSPIDIKTDETTYNASLGLLRYSNYNKHLRNAYVVNNGHTVVVAPKGNISATVTGRGLPGVYRFNQFHFHWGADDTIGTEHHIDGEAHAMEMHLVHTNEKYTTAEEAYRHSDGLLVIGVLFAVSRQDNRALNSVVHSLDLMLKQRTNRVKLSKAISLADLLPGNPRQAYFYRGSLTTPPCAEAVTWAVLKRQGKISETQLNAFRHLEVESAGKGNHEPLVNNFRPTMPLHGRHVYRNFLIIPDYPKGSVKANQRLGTPK</sequence>
<dbReference type="GO" id="GO:0004089">
    <property type="term" value="F:carbonate dehydratase activity"/>
    <property type="evidence" value="ECO:0007669"/>
    <property type="project" value="UniProtKB-EC"/>
</dbReference>
<dbReference type="Pfam" id="PF00194">
    <property type="entry name" value="Carb_anhydrase"/>
    <property type="match status" value="1"/>
</dbReference>
<evidence type="ECO:0000256" key="7">
    <source>
        <dbReference type="SAM" id="SignalP"/>
    </source>
</evidence>
<dbReference type="PANTHER" id="PTHR18952">
    <property type="entry name" value="CARBONIC ANHYDRASE"/>
    <property type="match status" value="1"/>
</dbReference>
<evidence type="ECO:0000256" key="3">
    <source>
        <dbReference type="ARBA" id="ARBA00022723"/>
    </source>
</evidence>
<reference evidence="9" key="1">
    <citation type="journal article" date="2016" name="Ticks Tick Borne Dis.">
        <title>De novo assembly and annotation of the salivary gland transcriptome of Rhipicephalus appendiculatus male and female ticks during blood feeding.</title>
        <authorList>
            <person name="de Castro M.H."/>
            <person name="de Klerk D."/>
            <person name="Pienaar R."/>
            <person name="Latif A.A."/>
            <person name="Rees D.J."/>
            <person name="Mans B.J."/>
        </authorList>
    </citation>
    <scope>NUCLEOTIDE SEQUENCE</scope>
    <source>
        <tissue evidence="9">Salivary glands</tissue>
    </source>
</reference>
<dbReference type="Gene3D" id="3.10.200.10">
    <property type="entry name" value="Alpha carbonic anhydrase"/>
    <property type="match status" value="1"/>
</dbReference>
<evidence type="ECO:0000313" key="9">
    <source>
        <dbReference type="EMBL" id="JAP80730.1"/>
    </source>
</evidence>
<dbReference type="EMBL" id="GEDV01007827">
    <property type="protein sequence ID" value="JAP80730.1"/>
    <property type="molecule type" value="Transcribed_RNA"/>
</dbReference>
<evidence type="ECO:0000259" key="8">
    <source>
        <dbReference type="PROSITE" id="PS51144"/>
    </source>
</evidence>
<keyword evidence="5" id="KW-0456">Lyase</keyword>
<dbReference type="EC" id="4.2.1.1" evidence="2"/>
<comment type="catalytic activity">
    <reaction evidence="6">
        <text>hydrogencarbonate + H(+) = CO2 + H2O</text>
        <dbReference type="Rhea" id="RHEA:10748"/>
        <dbReference type="ChEBI" id="CHEBI:15377"/>
        <dbReference type="ChEBI" id="CHEBI:15378"/>
        <dbReference type="ChEBI" id="CHEBI:16526"/>
        <dbReference type="ChEBI" id="CHEBI:17544"/>
        <dbReference type="EC" id="4.2.1.1"/>
    </reaction>
</comment>
<dbReference type="CDD" id="cd00326">
    <property type="entry name" value="alpha_CA"/>
    <property type="match status" value="1"/>
</dbReference>
<evidence type="ECO:0000256" key="2">
    <source>
        <dbReference type="ARBA" id="ARBA00012925"/>
    </source>
</evidence>
<dbReference type="PROSITE" id="PS51144">
    <property type="entry name" value="ALPHA_CA_2"/>
    <property type="match status" value="1"/>
</dbReference>
<comment type="similarity">
    <text evidence="1">Belongs to the alpha-carbonic anhydrase family.</text>
</comment>
<keyword evidence="3" id="KW-0479">Metal-binding</keyword>
<evidence type="ECO:0000256" key="6">
    <source>
        <dbReference type="ARBA" id="ARBA00048348"/>
    </source>
</evidence>
<dbReference type="InterPro" id="IPR036398">
    <property type="entry name" value="CA_dom_sf"/>
</dbReference>
<accession>A0A131YQH1</accession>
<feature type="chain" id="PRO_5007285815" description="carbonic anhydrase" evidence="7">
    <location>
        <begin position="30"/>
        <end position="321"/>
    </location>
</feature>
<dbReference type="AlphaFoldDB" id="A0A131YQH1"/>
<dbReference type="PANTHER" id="PTHR18952:SF265">
    <property type="entry name" value="CARBONIC ANHYDRASE"/>
    <property type="match status" value="1"/>
</dbReference>
<organism evidence="9">
    <name type="scientific">Rhipicephalus appendiculatus</name>
    <name type="common">Brown ear tick</name>
    <dbReference type="NCBI Taxonomy" id="34631"/>
    <lineage>
        <taxon>Eukaryota</taxon>
        <taxon>Metazoa</taxon>
        <taxon>Ecdysozoa</taxon>
        <taxon>Arthropoda</taxon>
        <taxon>Chelicerata</taxon>
        <taxon>Arachnida</taxon>
        <taxon>Acari</taxon>
        <taxon>Parasitiformes</taxon>
        <taxon>Ixodida</taxon>
        <taxon>Ixodoidea</taxon>
        <taxon>Ixodidae</taxon>
        <taxon>Rhipicephalinae</taxon>
        <taxon>Rhipicephalus</taxon>
        <taxon>Rhipicephalus</taxon>
    </lineage>
</organism>
<dbReference type="InterPro" id="IPR001148">
    <property type="entry name" value="CA_dom"/>
</dbReference>
<evidence type="ECO:0000256" key="4">
    <source>
        <dbReference type="ARBA" id="ARBA00022833"/>
    </source>
</evidence>
<feature type="domain" description="Alpha-carbonic anhydrase" evidence="8">
    <location>
        <begin position="35"/>
        <end position="300"/>
    </location>
</feature>